<dbReference type="PANTHER" id="PTHR43265">
    <property type="entry name" value="ESTERASE ESTD"/>
    <property type="match status" value="1"/>
</dbReference>
<dbReference type="Gene3D" id="3.40.50.1820">
    <property type="entry name" value="alpha/beta hydrolase"/>
    <property type="match status" value="1"/>
</dbReference>
<organism evidence="2 3">
    <name type="scientific">Sphingomonas oligophenolica</name>
    <dbReference type="NCBI Taxonomy" id="301154"/>
    <lineage>
        <taxon>Bacteria</taxon>
        <taxon>Pseudomonadati</taxon>
        <taxon>Pseudomonadota</taxon>
        <taxon>Alphaproteobacteria</taxon>
        <taxon>Sphingomonadales</taxon>
        <taxon>Sphingomonadaceae</taxon>
        <taxon>Sphingomonas</taxon>
    </lineage>
</organism>
<evidence type="ECO:0000259" key="1">
    <source>
        <dbReference type="Pfam" id="PF12146"/>
    </source>
</evidence>
<accession>A0ABU9Y7R4</accession>
<dbReference type="GO" id="GO:0016787">
    <property type="term" value="F:hydrolase activity"/>
    <property type="evidence" value="ECO:0007669"/>
    <property type="project" value="UniProtKB-KW"/>
</dbReference>
<keyword evidence="3" id="KW-1185">Reference proteome</keyword>
<sequence>MASRGAVGLAAVVTAMSGPAAIAQERGEEVAIEAPGPQGPLAGTMTSGGAGAPIVIIIPGSGPTDRNGDNPLGVSGGIYRQLAAGLAARGIASVRIDKRGMFGSRAAVPDPNKVKIADYAGDVRSWIGVIRKRTGAPCVWVLGHSEGGLVALVAAQSAPDICGLLLVSAMGRRAADVMRAQFRANPANAPVLDQALTAIDSLEAGRTFDPAGLHPALAALFAAKVQPYLIDMFSYDPARLAAAWKGPMLVLQGALDLQVSLEDASILKNADLSAKLVTIPGVNHVLKPVAGEGRAANVATYRDASIAIDPAVVDGIATMVLAAPRK</sequence>
<keyword evidence="2" id="KW-0378">Hydrolase</keyword>
<dbReference type="InterPro" id="IPR053145">
    <property type="entry name" value="AB_hydrolase_Est10"/>
</dbReference>
<dbReference type="EMBL" id="JBDIME010000021">
    <property type="protein sequence ID" value="MEN2791845.1"/>
    <property type="molecule type" value="Genomic_DNA"/>
</dbReference>
<dbReference type="Proteomes" id="UP001419910">
    <property type="component" value="Unassembled WGS sequence"/>
</dbReference>
<proteinExistence type="predicted"/>
<feature type="domain" description="Serine aminopeptidase S33" evidence="1">
    <location>
        <begin position="76"/>
        <end position="242"/>
    </location>
</feature>
<protein>
    <submittedName>
        <fullName evidence="2">Alpha/beta fold hydrolase</fullName>
    </submittedName>
</protein>
<evidence type="ECO:0000313" key="3">
    <source>
        <dbReference type="Proteomes" id="UP001419910"/>
    </source>
</evidence>
<dbReference type="Pfam" id="PF12146">
    <property type="entry name" value="Hydrolase_4"/>
    <property type="match status" value="1"/>
</dbReference>
<reference evidence="2 3" key="1">
    <citation type="submission" date="2024-05" db="EMBL/GenBank/DDBJ databases">
        <authorList>
            <person name="Liu Q."/>
            <person name="Xin Y.-H."/>
        </authorList>
    </citation>
    <scope>NUCLEOTIDE SEQUENCE [LARGE SCALE GENOMIC DNA]</scope>
    <source>
        <strain evidence="2 3">CGMCC 1.10181</strain>
    </source>
</reference>
<evidence type="ECO:0000313" key="2">
    <source>
        <dbReference type="EMBL" id="MEN2791845.1"/>
    </source>
</evidence>
<dbReference type="InterPro" id="IPR022742">
    <property type="entry name" value="Hydrolase_4"/>
</dbReference>
<comment type="caution">
    <text evidence="2">The sequence shown here is derived from an EMBL/GenBank/DDBJ whole genome shotgun (WGS) entry which is preliminary data.</text>
</comment>
<dbReference type="InterPro" id="IPR029058">
    <property type="entry name" value="AB_hydrolase_fold"/>
</dbReference>
<dbReference type="SUPFAM" id="SSF53474">
    <property type="entry name" value="alpha/beta-Hydrolases"/>
    <property type="match status" value="1"/>
</dbReference>
<dbReference type="PANTHER" id="PTHR43265:SF1">
    <property type="entry name" value="ESTERASE ESTD"/>
    <property type="match status" value="1"/>
</dbReference>
<name>A0ABU9Y7R4_9SPHN</name>
<gene>
    <name evidence="2" type="ORF">ABC974_19590</name>
</gene>